<feature type="compositionally biased region" description="Polar residues" evidence="1">
    <location>
        <begin position="173"/>
        <end position="189"/>
    </location>
</feature>
<organism evidence="2 3">
    <name type="scientific">Penicillium chermesinum</name>
    <dbReference type="NCBI Taxonomy" id="63820"/>
    <lineage>
        <taxon>Eukaryota</taxon>
        <taxon>Fungi</taxon>
        <taxon>Dikarya</taxon>
        <taxon>Ascomycota</taxon>
        <taxon>Pezizomycotina</taxon>
        <taxon>Eurotiomycetes</taxon>
        <taxon>Eurotiomycetidae</taxon>
        <taxon>Eurotiales</taxon>
        <taxon>Aspergillaceae</taxon>
        <taxon>Penicillium</taxon>
    </lineage>
</organism>
<feature type="compositionally biased region" description="Polar residues" evidence="1">
    <location>
        <begin position="230"/>
        <end position="241"/>
    </location>
</feature>
<dbReference type="Proteomes" id="UP001150941">
    <property type="component" value="Unassembled WGS sequence"/>
</dbReference>
<feature type="region of interest" description="Disordered" evidence="1">
    <location>
        <begin position="1"/>
        <end position="46"/>
    </location>
</feature>
<feature type="compositionally biased region" description="Acidic residues" evidence="1">
    <location>
        <begin position="470"/>
        <end position="484"/>
    </location>
</feature>
<feature type="compositionally biased region" description="Basic residues" evidence="1">
    <location>
        <begin position="82"/>
        <end position="95"/>
    </location>
</feature>
<dbReference type="PANTHER" id="PTHR42068:SF1">
    <property type="entry name" value="YALI0B18964P"/>
    <property type="match status" value="1"/>
</dbReference>
<proteinExistence type="predicted"/>
<evidence type="ECO:0000256" key="1">
    <source>
        <dbReference type="SAM" id="MobiDB-lite"/>
    </source>
</evidence>
<feature type="region of interest" description="Disordered" evidence="1">
    <location>
        <begin position="81"/>
        <end position="202"/>
    </location>
</feature>
<feature type="compositionally biased region" description="Basic and acidic residues" evidence="1">
    <location>
        <begin position="450"/>
        <end position="460"/>
    </location>
</feature>
<feature type="compositionally biased region" description="Basic and acidic residues" evidence="1">
    <location>
        <begin position="122"/>
        <end position="133"/>
    </location>
</feature>
<feature type="compositionally biased region" description="Basic and acidic residues" evidence="1">
    <location>
        <begin position="485"/>
        <end position="498"/>
    </location>
</feature>
<dbReference type="EMBL" id="JAPQKS010000002">
    <property type="protein sequence ID" value="KAJ5247036.1"/>
    <property type="molecule type" value="Genomic_DNA"/>
</dbReference>
<protein>
    <submittedName>
        <fullName evidence="2">Uncharacterized protein</fullName>
    </submittedName>
</protein>
<feature type="region of interest" description="Disordered" evidence="1">
    <location>
        <begin position="361"/>
        <end position="601"/>
    </location>
</feature>
<feature type="compositionally biased region" description="Basic residues" evidence="1">
    <location>
        <begin position="958"/>
        <end position="970"/>
    </location>
</feature>
<dbReference type="OrthoDB" id="5396252at2759"/>
<keyword evidence="3" id="KW-1185">Reference proteome</keyword>
<dbReference type="PANTHER" id="PTHR42068">
    <property type="entry name" value="YALI0B18964P"/>
    <property type="match status" value="1"/>
</dbReference>
<accession>A0A9W9PHP1</accession>
<feature type="region of interest" description="Disordered" evidence="1">
    <location>
        <begin position="220"/>
        <end position="333"/>
    </location>
</feature>
<feature type="compositionally biased region" description="Basic and acidic residues" evidence="1">
    <location>
        <begin position="220"/>
        <end position="229"/>
    </location>
</feature>
<sequence>MPIKLPKSFGRRKSSGNILEDVEEPNSPSFRVFERPGPNRSMTDARGNIVPSMLEDDNIFIDPEQPLGKSRYDRSWSIVHPFKSRKPKLTPRRRSGATYESSTSTRLSSSSTQPSSTEVPPPDDRSPHARVHDIPVPPPLSGALRAAGRTFSFGGRFKSNNSIPPAPPRHATPDQTSRQRTVSGGTDDTATPPKLMDSDFNLAAGGDDFGKMFDHLDKPDNVVLRDRSPQRTSQFSSSPPTQALPDFQATRAPRPAPISTDRSVPVEPSPYSWGSRHSEEGLLGADGNSPIDSPQENIPLRRASPGPNHMLGATTTHRALERPRRQSDFDGLRRSVVFAGKRDSNTIDDEDAAMVRNSLLWSKGSSSPPQWADHASPSYGTPLLDKGKAASSPENRDPEPESLFVGRQSPNKNQQKDSTLADARLAIQFAESLPKTASPGNKVMTPSQFEHYRQQQELRRSNSNATKSDEDSDNDDIEDDEDEIEKQREREQQRRKQEANLSLYRQSMMKVTGQQAPSPLLRPVVNGASNSTPNLHSSLPNAGVPSSVGKSSEDDDEEIPLGILAAHGFPNRNRPPTRLANASSNPNLRASMHPFSSSSSSLVGGVVGIEQGNRNSTLPVFARNLPPDPYFGAGLVNHSNRESLALGGGSVHGGAPPAVPGGLVGVIAKEEQARAMRRGSPNTQAMFDNVGGGVPRPYSMMGMAPQPGMPASPMSASEQAQVQLSKQMTDMMQVQMQWMQQMMAIQGGQGAPPMMQPPMMQGPPSMHGGMPPPSTIGQAPMPGTPQGPPMMGPPSIAPSAGMRPVSMPGYPGNQPARDQRTLSVIDPNIAMRRTGSPMPNLQGASTNFRPSTGYAPSIAPSERSNVGLASRYRPVSVMQGEAGYSHTSPSNKSWNDENRLHPNIPTSQSHGSLGKNTTIATVTVRPVSRSSQVPSVGPRAPAGSDDDDDEAWAEMMKKRDKKKSGWKLKKGNPPLGDILGAVH</sequence>
<dbReference type="RefSeq" id="XP_058334457.1">
    <property type="nucleotide sequence ID" value="XM_058471316.1"/>
</dbReference>
<gene>
    <name evidence="2" type="ORF">N7468_002019</name>
</gene>
<dbReference type="AlphaFoldDB" id="A0A9W9PHP1"/>
<feature type="compositionally biased region" description="Low complexity" evidence="1">
    <location>
        <begin position="924"/>
        <end position="939"/>
    </location>
</feature>
<reference evidence="2" key="1">
    <citation type="submission" date="2022-11" db="EMBL/GenBank/DDBJ databases">
        <authorList>
            <person name="Petersen C."/>
        </authorList>
    </citation>
    <scope>NUCLEOTIDE SEQUENCE</scope>
    <source>
        <strain evidence="2">IBT 19713</strain>
    </source>
</reference>
<feature type="compositionally biased region" description="Low complexity" evidence="1">
    <location>
        <begin position="101"/>
        <end position="118"/>
    </location>
</feature>
<feature type="region of interest" description="Disordered" evidence="1">
    <location>
        <begin position="881"/>
        <end position="983"/>
    </location>
</feature>
<evidence type="ECO:0000313" key="2">
    <source>
        <dbReference type="EMBL" id="KAJ5247036.1"/>
    </source>
</evidence>
<evidence type="ECO:0000313" key="3">
    <source>
        <dbReference type="Proteomes" id="UP001150941"/>
    </source>
</evidence>
<reference evidence="2" key="2">
    <citation type="journal article" date="2023" name="IMA Fungus">
        <title>Comparative genomic study of the Penicillium genus elucidates a diverse pangenome and 15 lateral gene transfer events.</title>
        <authorList>
            <person name="Petersen C."/>
            <person name="Sorensen T."/>
            <person name="Nielsen M.R."/>
            <person name="Sondergaard T.E."/>
            <person name="Sorensen J.L."/>
            <person name="Fitzpatrick D.A."/>
            <person name="Frisvad J.C."/>
            <person name="Nielsen K.L."/>
        </authorList>
    </citation>
    <scope>NUCLEOTIDE SEQUENCE</scope>
    <source>
        <strain evidence="2">IBT 19713</strain>
    </source>
</reference>
<name>A0A9W9PHP1_9EURO</name>
<comment type="caution">
    <text evidence="2">The sequence shown here is derived from an EMBL/GenBank/DDBJ whole genome shotgun (WGS) entry which is preliminary data.</text>
</comment>
<feature type="compositionally biased region" description="Polar residues" evidence="1">
    <location>
        <begin position="527"/>
        <end position="540"/>
    </location>
</feature>
<feature type="compositionally biased region" description="Polar residues" evidence="1">
    <location>
        <begin position="904"/>
        <end position="921"/>
    </location>
</feature>
<feature type="compositionally biased region" description="Basic and acidic residues" evidence="1">
    <location>
        <begin position="318"/>
        <end position="333"/>
    </location>
</feature>
<feature type="compositionally biased region" description="Polar residues" evidence="1">
    <location>
        <begin position="408"/>
        <end position="418"/>
    </location>
</feature>
<dbReference type="GeneID" id="83198619"/>